<sequence>MKIKANFIILGAILALLAGVAVGKQWHPGVVKNASSISTTPLVSEEVDTTPPAPSYPNSPTVSLSCSPSCNPSSSSIGSTARTSLDLRASGSCPYGSCTYTWSYGSMGTGSGSSTQKAWTVSSSNGTAKKSGTVRVTVKDNTSGKTASASKSVSATAIYQAWTPDTQTNYFNCPYPQNTCITGIEKRTEISPGKWGSWVTTRSPSCVAENRMCF</sequence>
<keyword evidence="3" id="KW-1185">Reference proteome</keyword>
<name>A0A1M5UEK4_9GAMM</name>
<evidence type="ECO:0000313" key="3">
    <source>
        <dbReference type="Proteomes" id="UP000184268"/>
    </source>
</evidence>
<reference evidence="3" key="1">
    <citation type="submission" date="2016-11" db="EMBL/GenBank/DDBJ databases">
        <authorList>
            <person name="Varghese N."/>
            <person name="Submissions S."/>
        </authorList>
    </citation>
    <scope>NUCLEOTIDE SEQUENCE [LARGE SCALE GENOMIC DNA]</scope>
    <source>
        <strain evidence="3">DSM 16917</strain>
    </source>
</reference>
<dbReference type="STRING" id="299255.SAMN02745129_2525"/>
<dbReference type="AlphaFoldDB" id="A0A1M5UEK4"/>
<gene>
    <name evidence="2" type="ORF">SAMN02745129_2525</name>
</gene>
<dbReference type="Proteomes" id="UP000184268">
    <property type="component" value="Unassembled WGS sequence"/>
</dbReference>
<proteinExistence type="predicted"/>
<protein>
    <submittedName>
        <fullName evidence="2">Uncharacterized protein</fullName>
    </submittedName>
</protein>
<accession>A0A1M5UEK4</accession>
<organism evidence="2 3">
    <name type="scientific">Ferrimonas marina</name>
    <dbReference type="NCBI Taxonomy" id="299255"/>
    <lineage>
        <taxon>Bacteria</taxon>
        <taxon>Pseudomonadati</taxon>
        <taxon>Pseudomonadota</taxon>
        <taxon>Gammaproteobacteria</taxon>
        <taxon>Alteromonadales</taxon>
        <taxon>Ferrimonadaceae</taxon>
        <taxon>Ferrimonas</taxon>
    </lineage>
</organism>
<dbReference type="EMBL" id="FQXG01000003">
    <property type="protein sequence ID" value="SHH61266.1"/>
    <property type="molecule type" value="Genomic_DNA"/>
</dbReference>
<dbReference type="RefSeq" id="WP_143165648.1">
    <property type="nucleotide sequence ID" value="NZ_FQXG01000003.1"/>
</dbReference>
<feature type="region of interest" description="Disordered" evidence="1">
    <location>
        <begin position="42"/>
        <end position="64"/>
    </location>
</feature>
<evidence type="ECO:0000256" key="1">
    <source>
        <dbReference type="SAM" id="MobiDB-lite"/>
    </source>
</evidence>
<evidence type="ECO:0000313" key="2">
    <source>
        <dbReference type="EMBL" id="SHH61266.1"/>
    </source>
</evidence>